<dbReference type="PANTHER" id="PTHR43553:SF23">
    <property type="entry name" value="ABC TRANSPORTER ATP-BINDING COMPONENT"/>
    <property type="match status" value="1"/>
</dbReference>
<name>E0E1C1_9FIRM</name>
<dbReference type="CDD" id="cd03225">
    <property type="entry name" value="ABC_cobalt_CbiO_domain1"/>
    <property type="match status" value="1"/>
</dbReference>
<dbReference type="AlphaFoldDB" id="E0E1C1"/>
<evidence type="ECO:0000256" key="7">
    <source>
        <dbReference type="ARBA" id="ARBA00022840"/>
    </source>
</evidence>
<dbReference type="Proteomes" id="UP000003244">
    <property type="component" value="Unassembled WGS sequence"/>
</dbReference>
<comment type="similarity">
    <text evidence="2">Belongs to the ABC transporter superfamily.</text>
</comment>
<dbReference type="InterPro" id="IPR017871">
    <property type="entry name" value="ABC_transporter-like_CS"/>
</dbReference>
<keyword evidence="6" id="KW-0547">Nucleotide-binding</keyword>
<evidence type="ECO:0000259" key="11">
    <source>
        <dbReference type="PROSITE" id="PS50893"/>
    </source>
</evidence>
<dbReference type="EMBL" id="ADGQ01000008">
    <property type="protein sequence ID" value="EFM65308.1"/>
    <property type="molecule type" value="Genomic_DNA"/>
</dbReference>
<dbReference type="InterPro" id="IPR003439">
    <property type="entry name" value="ABC_transporter-like_ATP-bd"/>
</dbReference>
<keyword evidence="7 12" id="KW-0067">ATP-binding</keyword>
<evidence type="ECO:0000256" key="4">
    <source>
        <dbReference type="ARBA" id="ARBA00022475"/>
    </source>
</evidence>
<dbReference type="PROSITE" id="PS00211">
    <property type="entry name" value="ABC_TRANSPORTER_1"/>
    <property type="match status" value="2"/>
</dbReference>
<keyword evidence="3" id="KW-0813">Transport</keyword>
<dbReference type="GO" id="GO:0043190">
    <property type="term" value="C:ATP-binding cassette (ABC) transporter complex"/>
    <property type="evidence" value="ECO:0007669"/>
    <property type="project" value="TreeGrafter"/>
</dbReference>
<comment type="function">
    <text evidence="10">Probably part of an ABC transporter complex. Responsible for energy coupling to the transport system.</text>
</comment>
<dbReference type="GO" id="GO:0016887">
    <property type="term" value="F:ATP hydrolysis activity"/>
    <property type="evidence" value="ECO:0007669"/>
    <property type="project" value="InterPro"/>
</dbReference>
<evidence type="ECO:0000256" key="5">
    <source>
        <dbReference type="ARBA" id="ARBA00022737"/>
    </source>
</evidence>
<sequence>MDKIQENIINIDEKNDNILKSQEKNVPNLDKNSIIDISIDEYSYGENKILGKINLNIKKGQCILISGLSGCGKTTLLRTINGLIPYFYEGNLRGSIYLNGKDISSFLNGEIAKYMGNVFQNPKDQFFSTIAEDEIALVGENLGMDHSELVKKVDQAISFMNLDSIRNMSVFDLSGGQRQRVAIASTLIYDTDVIIFDEPSASLDYSSIKDLEKALLKLKNLGKTIIIAEHRLYYLKNIFDKLLIMKDGKIGNIYEREKVSEDIIKENNLRCLDEDKLLTKTRIPSKYTNEESFFDDYLEVKNLCVEIGKKCLIKDVNFNISRGECMAILGKNGIGKTSLSRQLSGLLPIRSGFTSYGKNKKERLKNSYFIMQDASSQLFSHTIEHELIPRNKLKDQEYLSRVKGLLINLDLWNKRSLRPQELSVGEKQRLTLILGLLSERKLLILDEPSAGLDFLRMDMVAKEIEKKKESQPIILITHDMELLSKVADTVLFLDNNENRKLPIYGNENLVKSFIKSSF</sequence>
<feature type="domain" description="ABC transporter" evidence="11">
    <location>
        <begin position="298"/>
        <end position="516"/>
    </location>
</feature>
<dbReference type="GO" id="GO:0005524">
    <property type="term" value="F:ATP binding"/>
    <property type="evidence" value="ECO:0007669"/>
    <property type="project" value="UniProtKB-KW"/>
</dbReference>
<evidence type="ECO:0000256" key="8">
    <source>
        <dbReference type="ARBA" id="ARBA00022967"/>
    </source>
</evidence>
<dbReference type="InterPro" id="IPR015856">
    <property type="entry name" value="ABC_transpr_CbiO/EcfA_su"/>
</dbReference>
<dbReference type="SMART" id="SM00382">
    <property type="entry name" value="AAA"/>
    <property type="match status" value="2"/>
</dbReference>
<proteinExistence type="inferred from homology"/>
<organism evidence="12 13">
    <name type="scientific">Peptostreptococcus stomatis DSM 17678</name>
    <dbReference type="NCBI Taxonomy" id="596315"/>
    <lineage>
        <taxon>Bacteria</taxon>
        <taxon>Bacillati</taxon>
        <taxon>Bacillota</taxon>
        <taxon>Clostridia</taxon>
        <taxon>Peptostreptococcales</taxon>
        <taxon>Peptostreptococcaceae</taxon>
        <taxon>Peptostreptococcus</taxon>
    </lineage>
</organism>
<dbReference type="STRING" id="596315.HMPREF0634_0363"/>
<comment type="caution">
    <text evidence="12">The sequence shown here is derived from an EMBL/GenBank/DDBJ whole genome shotgun (WGS) entry which is preliminary data.</text>
</comment>
<dbReference type="OrthoDB" id="501320at2"/>
<evidence type="ECO:0000313" key="13">
    <source>
        <dbReference type="Proteomes" id="UP000003244"/>
    </source>
</evidence>
<evidence type="ECO:0000256" key="6">
    <source>
        <dbReference type="ARBA" id="ARBA00022741"/>
    </source>
</evidence>
<evidence type="ECO:0000256" key="10">
    <source>
        <dbReference type="ARBA" id="ARBA00025157"/>
    </source>
</evidence>
<dbReference type="InterPro" id="IPR003593">
    <property type="entry name" value="AAA+_ATPase"/>
</dbReference>
<dbReference type="PROSITE" id="PS50893">
    <property type="entry name" value="ABC_TRANSPORTER_2"/>
    <property type="match status" value="2"/>
</dbReference>
<keyword evidence="8" id="KW-1278">Translocase</keyword>
<evidence type="ECO:0000256" key="3">
    <source>
        <dbReference type="ARBA" id="ARBA00022448"/>
    </source>
</evidence>
<evidence type="ECO:0000256" key="9">
    <source>
        <dbReference type="ARBA" id="ARBA00023136"/>
    </source>
</evidence>
<dbReference type="InterPro" id="IPR027417">
    <property type="entry name" value="P-loop_NTPase"/>
</dbReference>
<dbReference type="Gene3D" id="3.40.50.300">
    <property type="entry name" value="P-loop containing nucleotide triphosphate hydrolases"/>
    <property type="match status" value="2"/>
</dbReference>
<accession>E0E1C1</accession>
<comment type="subcellular location">
    <subcellularLocation>
        <location evidence="1">Cell membrane</location>
        <topology evidence="1">Peripheral membrane protein</topology>
    </subcellularLocation>
</comment>
<dbReference type="SUPFAM" id="SSF52540">
    <property type="entry name" value="P-loop containing nucleoside triphosphate hydrolases"/>
    <property type="match status" value="2"/>
</dbReference>
<keyword evidence="5" id="KW-0677">Repeat</keyword>
<reference evidence="12 13" key="1">
    <citation type="submission" date="2010-08" db="EMBL/GenBank/DDBJ databases">
        <authorList>
            <person name="Harkins D.M."/>
            <person name="Madupu R."/>
            <person name="Durkin A.S."/>
            <person name="Torralba M."/>
            <person name="Methe B."/>
            <person name="Sutton G.G."/>
            <person name="Nelson K.E."/>
        </authorList>
    </citation>
    <scope>NUCLEOTIDE SEQUENCE [LARGE SCALE GENOMIC DNA]</scope>
    <source>
        <strain evidence="12 13">DSM 17678</strain>
    </source>
</reference>
<dbReference type="GO" id="GO:0042626">
    <property type="term" value="F:ATPase-coupled transmembrane transporter activity"/>
    <property type="evidence" value="ECO:0007669"/>
    <property type="project" value="TreeGrafter"/>
</dbReference>
<dbReference type="InterPro" id="IPR050095">
    <property type="entry name" value="ECF_ABC_transporter_ATP-bd"/>
</dbReference>
<dbReference type="GeneID" id="84799967"/>
<evidence type="ECO:0000313" key="12">
    <source>
        <dbReference type="EMBL" id="EFM65308.1"/>
    </source>
</evidence>
<evidence type="ECO:0000256" key="1">
    <source>
        <dbReference type="ARBA" id="ARBA00004202"/>
    </source>
</evidence>
<gene>
    <name evidence="12" type="ORF">HMPREF0634_0363</name>
</gene>
<evidence type="ECO:0000256" key="2">
    <source>
        <dbReference type="ARBA" id="ARBA00005417"/>
    </source>
</evidence>
<dbReference type="Pfam" id="PF00005">
    <property type="entry name" value="ABC_tran"/>
    <property type="match status" value="2"/>
</dbReference>
<dbReference type="eggNOG" id="COG1129">
    <property type="taxonomic scope" value="Bacteria"/>
</dbReference>
<dbReference type="RefSeq" id="WP_007788219.1">
    <property type="nucleotide sequence ID" value="NZ_ADGQ01000008.1"/>
</dbReference>
<keyword evidence="4" id="KW-1003">Cell membrane</keyword>
<feature type="domain" description="ABC transporter" evidence="11">
    <location>
        <begin position="34"/>
        <end position="272"/>
    </location>
</feature>
<dbReference type="PANTHER" id="PTHR43553">
    <property type="entry name" value="HEAVY METAL TRANSPORTER"/>
    <property type="match status" value="1"/>
</dbReference>
<keyword evidence="13" id="KW-1185">Reference proteome</keyword>
<protein>
    <submittedName>
        <fullName evidence="12">ABC transporter, ATP-binding protein</fullName>
    </submittedName>
</protein>
<keyword evidence="9" id="KW-0472">Membrane</keyword>